<dbReference type="Gene3D" id="3.10.129.10">
    <property type="entry name" value="Hotdog Thioesterase"/>
    <property type="match status" value="1"/>
</dbReference>
<dbReference type="Proteomes" id="UP000680805">
    <property type="component" value="Chromosome"/>
</dbReference>
<keyword evidence="8" id="KW-0276">Fatty acid metabolism</keyword>
<dbReference type="EC" id="4.2.1.59" evidence="13"/>
<sequence>MSDPHAFHTPQSSYTKEELLRSSNGGYFGAGNAQLPAPPMLMMDRITEISMDGGEFGKGRIVGELDITKDLWFFDCHFVGDPVMPGCLGLDAMWQIVGFWLGWSGSPGKGRAVGVGEVKFSGHITPDIKRVRYEVDMHKVRRGKLVLGIANGRVFADDACVYVANDLRVGLMKPATTSVNSPE</sequence>
<keyword evidence="11 14" id="KW-0413">Isomerase</keyword>
<accession>A0A975NS99</accession>
<dbReference type="RefSeq" id="WP_215615905.1">
    <property type="nucleotide sequence ID" value="NZ_CP076135.1"/>
</dbReference>
<reference evidence="14" key="1">
    <citation type="submission" date="2021-06" db="EMBL/GenBank/DDBJ databases">
        <title>Bradyrhizobium sp. S2-11-2 Genome sequencing.</title>
        <authorList>
            <person name="Jin L."/>
        </authorList>
    </citation>
    <scope>NUCLEOTIDE SEQUENCE</scope>
    <source>
        <strain evidence="14">S2-11-2</strain>
    </source>
</reference>
<evidence type="ECO:0000256" key="3">
    <source>
        <dbReference type="ARBA" id="ARBA00005194"/>
    </source>
</evidence>
<comment type="pathway">
    <text evidence="3">Lipid metabolism; fatty acid biosynthesis.</text>
</comment>
<keyword evidence="9" id="KW-0443">Lipid metabolism</keyword>
<comment type="catalytic activity">
    <reaction evidence="1">
        <text>a (3R)-hydroxyacyl-[ACP] = a (2E)-enoyl-[ACP] + H2O</text>
        <dbReference type="Rhea" id="RHEA:13097"/>
        <dbReference type="Rhea" id="RHEA-COMP:9925"/>
        <dbReference type="Rhea" id="RHEA-COMP:9945"/>
        <dbReference type="ChEBI" id="CHEBI:15377"/>
        <dbReference type="ChEBI" id="CHEBI:78784"/>
        <dbReference type="ChEBI" id="CHEBI:78827"/>
        <dbReference type="EC" id="4.2.1.59"/>
    </reaction>
</comment>
<dbReference type="NCBIfam" id="TIGR01749">
    <property type="entry name" value="fabA"/>
    <property type="match status" value="1"/>
</dbReference>
<dbReference type="AlphaFoldDB" id="A0A975NS99"/>
<dbReference type="EMBL" id="CP076135">
    <property type="protein sequence ID" value="QWG20432.1"/>
    <property type="molecule type" value="Genomic_DNA"/>
</dbReference>
<protein>
    <recommendedName>
        <fullName evidence="13">3-hydroxyacyl-[acyl-carrier-protein] dehydratase FabA</fullName>
        <ecNumber evidence="13">4.2.1.59</ecNumber>
    </recommendedName>
</protein>
<evidence type="ECO:0000256" key="7">
    <source>
        <dbReference type="ARBA" id="ARBA00022516"/>
    </source>
</evidence>
<comment type="subcellular location">
    <subcellularLocation>
        <location evidence="2">Cytoplasm</location>
    </subcellularLocation>
</comment>
<evidence type="ECO:0000256" key="2">
    <source>
        <dbReference type="ARBA" id="ARBA00004496"/>
    </source>
</evidence>
<dbReference type="PANTHER" id="PTHR30272:SF8">
    <property type="entry name" value="3-HYDROXYDECANOYL-[ACYL-CARRIER-PROTEIN] DEHYDRATASE"/>
    <property type="match status" value="1"/>
</dbReference>
<evidence type="ECO:0000256" key="11">
    <source>
        <dbReference type="ARBA" id="ARBA00023235"/>
    </source>
</evidence>
<dbReference type="KEGG" id="bsei:KMZ68_11640"/>
<keyword evidence="7" id="KW-0444">Lipid biosynthesis</keyword>
<evidence type="ECO:0000256" key="12">
    <source>
        <dbReference type="ARBA" id="ARBA00023239"/>
    </source>
</evidence>
<comment type="similarity">
    <text evidence="4">Belongs to the thioester dehydratase family. FabA subfamily.</text>
</comment>
<dbReference type="InterPro" id="IPR013114">
    <property type="entry name" value="FabA_FabZ"/>
</dbReference>
<proteinExistence type="inferred from homology"/>
<dbReference type="GO" id="GO:0005737">
    <property type="term" value="C:cytoplasm"/>
    <property type="evidence" value="ECO:0007669"/>
    <property type="project" value="UniProtKB-SubCell"/>
</dbReference>
<comment type="subunit">
    <text evidence="5">Homodimer.</text>
</comment>
<dbReference type="GO" id="GO:0019171">
    <property type="term" value="F:(3R)-hydroxyacyl-[acyl-carrier-protein] dehydratase activity"/>
    <property type="evidence" value="ECO:0007669"/>
    <property type="project" value="UniProtKB-UniRule"/>
</dbReference>
<organism evidence="14 15">
    <name type="scientific">Bradyrhizobium sediminis</name>
    <dbReference type="NCBI Taxonomy" id="2840469"/>
    <lineage>
        <taxon>Bacteria</taxon>
        <taxon>Pseudomonadati</taxon>
        <taxon>Pseudomonadota</taxon>
        <taxon>Alphaproteobacteria</taxon>
        <taxon>Hyphomicrobiales</taxon>
        <taxon>Nitrobacteraceae</taxon>
        <taxon>Bradyrhizobium</taxon>
    </lineage>
</organism>
<dbReference type="Pfam" id="PF07977">
    <property type="entry name" value="FabA"/>
    <property type="match status" value="1"/>
</dbReference>
<name>A0A975NS99_9BRAD</name>
<evidence type="ECO:0000256" key="10">
    <source>
        <dbReference type="ARBA" id="ARBA00023160"/>
    </source>
</evidence>
<evidence type="ECO:0000256" key="4">
    <source>
        <dbReference type="ARBA" id="ARBA00006714"/>
    </source>
</evidence>
<evidence type="ECO:0000256" key="6">
    <source>
        <dbReference type="ARBA" id="ARBA00022490"/>
    </source>
</evidence>
<dbReference type="InterPro" id="IPR029069">
    <property type="entry name" value="HotDog_dom_sf"/>
</dbReference>
<dbReference type="GO" id="GO:0006633">
    <property type="term" value="P:fatty acid biosynthetic process"/>
    <property type="evidence" value="ECO:0007669"/>
    <property type="project" value="UniProtKB-UniRule"/>
</dbReference>
<evidence type="ECO:0000256" key="9">
    <source>
        <dbReference type="ARBA" id="ARBA00023098"/>
    </source>
</evidence>
<dbReference type="NCBIfam" id="NF003509">
    <property type="entry name" value="PRK05174.1"/>
    <property type="match status" value="1"/>
</dbReference>
<evidence type="ECO:0000256" key="5">
    <source>
        <dbReference type="ARBA" id="ARBA00011738"/>
    </source>
</evidence>
<keyword evidence="12 14" id="KW-0456">Lyase</keyword>
<keyword evidence="10" id="KW-0275">Fatty acid biosynthesis</keyword>
<keyword evidence="6" id="KW-0963">Cytoplasm</keyword>
<dbReference type="PANTHER" id="PTHR30272">
    <property type="entry name" value="3-HYDROXYACYL-[ACYL-CARRIER-PROTEIN] DEHYDRATASE"/>
    <property type="match status" value="1"/>
</dbReference>
<dbReference type="CDD" id="cd01287">
    <property type="entry name" value="FabA"/>
    <property type="match status" value="1"/>
</dbReference>
<dbReference type="SUPFAM" id="SSF54637">
    <property type="entry name" value="Thioesterase/thiol ester dehydrase-isomerase"/>
    <property type="match status" value="1"/>
</dbReference>
<evidence type="ECO:0000256" key="8">
    <source>
        <dbReference type="ARBA" id="ARBA00022832"/>
    </source>
</evidence>
<evidence type="ECO:0000256" key="1">
    <source>
        <dbReference type="ARBA" id="ARBA00001055"/>
    </source>
</evidence>
<gene>
    <name evidence="14" type="primary">fabA</name>
    <name evidence="14" type="ORF">KMZ68_11640</name>
</gene>
<evidence type="ECO:0000256" key="13">
    <source>
        <dbReference type="NCBIfam" id="TIGR01749"/>
    </source>
</evidence>
<dbReference type="GO" id="GO:0016853">
    <property type="term" value="F:isomerase activity"/>
    <property type="evidence" value="ECO:0007669"/>
    <property type="project" value="UniProtKB-KW"/>
</dbReference>
<evidence type="ECO:0000313" key="15">
    <source>
        <dbReference type="Proteomes" id="UP000680805"/>
    </source>
</evidence>
<evidence type="ECO:0000313" key="14">
    <source>
        <dbReference type="EMBL" id="QWG20432.1"/>
    </source>
</evidence>
<dbReference type="InterPro" id="IPR010083">
    <property type="entry name" value="FabA"/>
</dbReference>